<dbReference type="InterPro" id="IPR012946">
    <property type="entry name" value="X8"/>
</dbReference>
<keyword evidence="3" id="KW-0336">GPI-anchor</keyword>
<evidence type="ECO:0000256" key="10">
    <source>
        <dbReference type="SAM" id="SignalP"/>
    </source>
</evidence>
<dbReference type="GO" id="GO:0098552">
    <property type="term" value="C:side of membrane"/>
    <property type="evidence" value="ECO:0007669"/>
    <property type="project" value="UniProtKB-KW"/>
</dbReference>
<evidence type="ECO:0000313" key="12">
    <source>
        <dbReference type="EMBL" id="CAI9276697.1"/>
    </source>
</evidence>
<evidence type="ECO:0000256" key="8">
    <source>
        <dbReference type="ARBA" id="ARBA00023288"/>
    </source>
</evidence>
<proteinExistence type="predicted"/>
<dbReference type="AlphaFoldDB" id="A0AA35YMU2"/>
<gene>
    <name evidence="12" type="ORF">LSALG_LOCUS16666</name>
</gene>
<keyword evidence="8" id="KW-0449">Lipoprotein</keyword>
<evidence type="ECO:0000256" key="4">
    <source>
        <dbReference type="ARBA" id="ARBA00022729"/>
    </source>
</evidence>
<evidence type="ECO:0000256" key="9">
    <source>
        <dbReference type="SAM" id="MobiDB-lite"/>
    </source>
</evidence>
<evidence type="ECO:0000256" key="6">
    <source>
        <dbReference type="ARBA" id="ARBA00023157"/>
    </source>
</evidence>
<name>A0AA35YMU2_LACSI</name>
<evidence type="ECO:0000256" key="2">
    <source>
        <dbReference type="ARBA" id="ARBA00022475"/>
    </source>
</evidence>
<dbReference type="PANTHER" id="PTHR31044:SF140">
    <property type="entry name" value="EXPRESSED PROTEIN"/>
    <property type="match status" value="1"/>
</dbReference>
<keyword evidence="5" id="KW-0472">Membrane</keyword>
<organism evidence="12 13">
    <name type="scientific">Lactuca saligna</name>
    <name type="common">Willowleaf lettuce</name>
    <dbReference type="NCBI Taxonomy" id="75948"/>
    <lineage>
        <taxon>Eukaryota</taxon>
        <taxon>Viridiplantae</taxon>
        <taxon>Streptophyta</taxon>
        <taxon>Embryophyta</taxon>
        <taxon>Tracheophyta</taxon>
        <taxon>Spermatophyta</taxon>
        <taxon>Magnoliopsida</taxon>
        <taxon>eudicotyledons</taxon>
        <taxon>Gunneridae</taxon>
        <taxon>Pentapetalae</taxon>
        <taxon>asterids</taxon>
        <taxon>campanulids</taxon>
        <taxon>Asterales</taxon>
        <taxon>Asteraceae</taxon>
        <taxon>Cichorioideae</taxon>
        <taxon>Cichorieae</taxon>
        <taxon>Lactucinae</taxon>
        <taxon>Lactuca</taxon>
    </lineage>
</organism>
<keyword evidence="7" id="KW-0325">Glycoprotein</keyword>
<dbReference type="GO" id="GO:0005886">
    <property type="term" value="C:plasma membrane"/>
    <property type="evidence" value="ECO:0007669"/>
    <property type="project" value="UniProtKB-SubCell"/>
</dbReference>
<dbReference type="Gene3D" id="3.20.20.80">
    <property type="entry name" value="Glycosidases"/>
    <property type="match status" value="1"/>
</dbReference>
<evidence type="ECO:0000256" key="3">
    <source>
        <dbReference type="ARBA" id="ARBA00022622"/>
    </source>
</evidence>
<dbReference type="GO" id="GO:0009506">
    <property type="term" value="C:plasmodesma"/>
    <property type="evidence" value="ECO:0007669"/>
    <property type="project" value="UniProtKB-ARBA"/>
</dbReference>
<feature type="domain" description="X8" evidence="11">
    <location>
        <begin position="305"/>
        <end position="390"/>
    </location>
</feature>
<sequence>MLKMAGLLAPLFFLYVSVAGQELLQISSLNNHGSVQEELQSTSHAMGVFLDERKLNEVSTSILMAETWLRTHVLSRYPSTNVTAIVVSNRLLCGDKSFEDQEEISRLTLVAMENVYHSLVRWGLERKIRVSVLISSKCLLKSYLKPVFKLLEEINSTYTMKTHDFSDENVEILSSNLKSMADLGVFRSKTVNVISFETKQEKPRSRKLASEVGYSVPSDAATTPLPPLIGVTSPPPLSLPFAPEMQPPMTGTPNSPPPHYGYDLPPCNPYPTPHHGRRGRGAMAAPPPMGDGGAIAAPPLSHEGVWCVAKPSVPSEKLQEAMDYACGEGGADCDPISPTGSCYFPDSIVAHASYAFNSYWQKNKKNGGTCGFGGTAMLIDSDPSFHQCHFTLDETVTPKYVAISRRPVPKSKTRQKPDPELEPVELPGRFGSGFWPKLVPGSGPGRADSGRFGHFAHTYFALFSILKALLIVSNIDIARYKYPYCWL</sequence>
<evidence type="ECO:0000313" key="13">
    <source>
        <dbReference type="Proteomes" id="UP001177003"/>
    </source>
</evidence>
<feature type="signal peptide" evidence="10">
    <location>
        <begin position="1"/>
        <end position="20"/>
    </location>
</feature>
<dbReference type="EMBL" id="OX465079">
    <property type="protein sequence ID" value="CAI9276697.1"/>
    <property type="molecule type" value="Genomic_DNA"/>
</dbReference>
<dbReference type="Pfam" id="PF07983">
    <property type="entry name" value="X8"/>
    <property type="match status" value="1"/>
</dbReference>
<dbReference type="Gene3D" id="1.20.58.1040">
    <property type="match status" value="1"/>
</dbReference>
<feature type="region of interest" description="Disordered" evidence="9">
    <location>
        <begin position="407"/>
        <end position="428"/>
    </location>
</feature>
<comment type="subcellular location">
    <subcellularLocation>
        <location evidence="1">Cell membrane</location>
        <topology evidence="1">Lipid-anchor</topology>
        <topology evidence="1">GPI-anchor</topology>
    </subcellularLocation>
</comment>
<keyword evidence="4 10" id="KW-0732">Signal</keyword>
<evidence type="ECO:0000256" key="5">
    <source>
        <dbReference type="ARBA" id="ARBA00023136"/>
    </source>
</evidence>
<keyword evidence="2" id="KW-1003">Cell membrane</keyword>
<dbReference type="FunFam" id="1.20.58.1040:FF:000001">
    <property type="entry name" value="Glucan endo-1,3-beta-glucosidase 4"/>
    <property type="match status" value="1"/>
</dbReference>
<keyword evidence="13" id="KW-1185">Reference proteome</keyword>
<dbReference type="Proteomes" id="UP001177003">
    <property type="component" value="Chromosome 3"/>
</dbReference>
<evidence type="ECO:0000256" key="1">
    <source>
        <dbReference type="ARBA" id="ARBA00004609"/>
    </source>
</evidence>
<dbReference type="SMART" id="SM00768">
    <property type="entry name" value="X8"/>
    <property type="match status" value="1"/>
</dbReference>
<evidence type="ECO:0000256" key="7">
    <source>
        <dbReference type="ARBA" id="ARBA00023180"/>
    </source>
</evidence>
<accession>A0AA35YMU2</accession>
<keyword evidence="6" id="KW-1015">Disulfide bond</keyword>
<feature type="chain" id="PRO_5041337178" description="X8 domain-containing protein" evidence="10">
    <location>
        <begin position="21"/>
        <end position="487"/>
    </location>
</feature>
<dbReference type="InterPro" id="IPR044788">
    <property type="entry name" value="X8_dom_prot"/>
</dbReference>
<dbReference type="PANTHER" id="PTHR31044">
    <property type="entry name" value="BETA-1,3 GLUCANASE"/>
    <property type="match status" value="1"/>
</dbReference>
<reference evidence="12" key="1">
    <citation type="submission" date="2023-04" db="EMBL/GenBank/DDBJ databases">
        <authorList>
            <person name="Vijverberg K."/>
            <person name="Xiong W."/>
            <person name="Schranz E."/>
        </authorList>
    </citation>
    <scope>NUCLEOTIDE SEQUENCE</scope>
</reference>
<evidence type="ECO:0000259" key="11">
    <source>
        <dbReference type="SMART" id="SM00768"/>
    </source>
</evidence>
<protein>
    <recommendedName>
        <fullName evidence="11">X8 domain-containing protein</fullName>
    </recommendedName>
</protein>